<dbReference type="AlphaFoldDB" id="A0AAD8I5H2"/>
<organism evidence="1 2">
    <name type="scientific">Heracleum sosnowskyi</name>
    <dbReference type="NCBI Taxonomy" id="360622"/>
    <lineage>
        <taxon>Eukaryota</taxon>
        <taxon>Viridiplantae</taxon>
        <taxon>Streptophyta</taxon>
        <taxon>Embryophyta</taxon>
        <taxon>Tracheophyta</taxon>
        <taxon>Spermatophyta</taxon>
        <taxon>Magnoliopsida</taxon>
        <taxon>eudicotyledons</taxon>
        <taxon>Gunneridae</taxon>
        <taxon>Pentapetalae</taxon>
        <taxon>asterids</taxon>
        <taxon>campanulids</taxon>
        <taxon>Apiales</taxon>
        <taxon>Apiaceae</taxon>
        <taxon>Apioideae</taxon>
        <taxon>apioid superclade</taxon>
        <taxon>Tordylieae</taxon>
        <taxon>Tordyliinae</taxon>
        <taxon>Heracleum</taxon>
    </lineage>
</organism>
<evidence type="ECO:0000313" key="2">
    <source>
        <dbReference type="Proteomes" id="UP001237642"/>
    </source>
</evidence>
<dbReference type="Proteomes" id="UP001237642">
    <property type="component" value="Unassembled WGS sequence"/>
</dbReference>
<dbReference type="InterPro" id="IPR011990">
    <property type="entry name" value="TPR-like_helical_dom_sf"/>
</dbReference>
<gene>
    <name evidence="1" type="ORF">POM88_026251</name>
</gene>
<sequence length="247" mass="28029">MLCLYCKTGNFDKLKPLLLEINEKGIKWDKFTYSIMLSTYSTSCSIEEIDPPSWERYRQKVQEWNQLMAKGNSITSCGSKRKAPPVEKPIMFAFCLKPRGLEVPNKGLKYRSQKKYRVSGHAVVRDQDRAHTRARRFNSFAVGDEKATNFDVSPENSDNFSMLQTSTSSPDPHCLLCNNATHESALHVLLNCPYTTRILSSSPQPTAPDWISALPSTTPNLLQKINYLYIGVAIYYISGESPVAWYQ</sequence>
<proteinExistence type="predicted"/>
<protein>
    <submittedName>
        <fullName evidence="1">Uncharacterized protein</fullName>
    </submittedName>
</protein>
<keyword evidence="2" id="KW-1185">Reference proteome</keyword>
<dbReference type="EMBL" id="JAUIZM010000006">
    <property type="protein sequence ID" value="KAK1379507.1"/>
    <property type="molecule type" value="Genomic_DNA"/>
</dbReference>
<evidence type="ECO:0000313" key="1">
    <source>
        <dbReference type="EMBL" id="KAK1379507.1"/>
    </source>
</evidence>
<comment type="caution">
    <text evidence="1">The sequence shown here is derived from an EMBL/GenBank/DDBJ whole genome shotgun (WGS) entry which is preliminary data.</text>
</comment>
<accession>A0AAD8I5H2</accession>
<dbReference type="Gene3D" id="1.25.40.10">
    <property type="entry name" value="Tetratricopeptide repeat domain"/>
    <property type="match status" value="1"/>
</dbReference>
<name>A0AAD8I5H2_9APIA</name>
<reference evidence="1" key="2">
    <citation type="submission" date="2023-05" db="EMBL/GenBank/DDBJ databases">
        <authorList>
            <person name="Schelkunov M.I."/>
        </authorList>
    </citation>
    <scope>NUCLEOTIDE SEQUENCE</scope>
    <source>
        <strain evidence="1">Hsosn_3</strain>
        <tissue evidence="1">Leaf</tissue>
    </source>
</reference>
<reference evidence="1" key="1">
    <citation type="submission" date="2023-02" db="EMBL/GenBank/DDBJ databases">
        <title>Genome of toxic invasive species Heracleum sosnowskyi carries increased number of genes despite the absence of recent whole-genome duplications.</title>
        <authorList>
            <person name="Schelkunov M."/>
            <person name="Shtratnikova V."/>
            <person name="Makarenko M."/>
            <person name="Klepikova A."/>
            <person name="Omelchenko D."/>
            <person name="Novikova G."/>
            <person name="Obukhova E."/>
            <person name="Bogdanov V."/>
            <person name="Penin A."/>
            <person name="Logacheva M."/>
        </authorList>
    </citation>
    <scope>NUCLEOTIDE SEQUENCE</scope>
    <source>
        <strain evidence="1">Hsosn_3</strain>
        <tissue evidence="1">Leaf</tissue>
    </source>
</reference>